<sequence length="86" mass="9879">MSNFCENELLRRLKASKNGFTIQLDESADIAGLSILLVIVRYIHETAAQEDLIICKSLQTRTTAEEMFNNVKSFFKKHDISWNLCL</sequence>
<organism evidence="1 2">
    <name type="scientific">Nephila pilipes</name>
    <name type="common">Giant wood spider</name>
    <name type="synonym">Nephila maculata</name>
    <dbReference type="NCBI Taxonomy" id="299642"/>
    <lineage>
        <taxon>Eukaryota</taxon>
        <taxon>Metazoa</taxon>
        <taxon>Ecdysozoa</taxon>
        <taxon>Arthropoda</taxon>
        <taxon>Chelicerata</taxon>
        <taxon>Arachnida</taxon>
        <taxon>Araneae</taxon>
        <taxon>Araneomorphae</taxon>
        <taxon>Entelegynae</taxon>
        <taxon>Araneoidea</taxon>
        <taxon>Nephilidae</taxon>
        <taxon>Nephila</taxon>
    </lineage>
</organism>
<evidence type="ECO:0000313" key="1">
    <source>
        <dbReference type="EMBL" id="GFT34269.1"/>
    </source>
</evidence>
<evidence type="ECO:0000313" key="2">
    <source>
        <dbReference type="Proteomes" id="UP000887013"/>
    </source>
</evidence>
<dbReference type="EMBL" id="BMAW01013477">
    <property type="protein sequence ID" value="GFT34269.1"/>
    <property type="molecule type" value="Genomic_DNA"/>
</dbReference>
<proteinExistence type="predicted"/>
<keyword evidence="2" id="KW-1185">Reference proteome</keyword>
<dbReference type="AlphaFoldDB" id="A0A8X6NVR4"/>
<dbReference type="PANTHER" id="PTHR45913">
    <property type="entry name" value="EPM2A-INTERACTING PROTEIN 1"/>
    <property type="match status" value="1"/>
</dbReference>
<accession>A0A8X6NVR4</accession>
<comment type="caution">
    <text evidence="1">The sequence shown here is derived from an EMBL/GenBank/DDBJ whole genome shotgun (WGS) entry which is preliminary data.</text>
</comment>
<gene>
    <name evidence="1" type="primary">ZBED5</name>
    <name evidence="1" type="ORF">NPIL_324891</name>
</gene>
<dbReference type="Proteomes" id="UP000887013">
    <property type="component" value="Unassembled WGS sequence"/>
</dbReference>
<name>A0A8X6NVR4_NEPPI</name>
<protein>
    <submittedName>
        <fullName evidence="1">Zinc finger BED domain-containing protein 5</fullName>
    </submittedName>
</protein>
<dbReference type="OrthoDB" id="6144063at2759"/>
<reference evidence="1" key="1">
    <citation type="submission" date="2020-08" db="EMBL/GenBank/DDBJ databases">
        <title>Multicomponent nature underlies the extraordinary mechanical properties of spider dragline silk.</title>
        <authorList>
            <person name="Kono N."/>
            <person name="Nakamura H."/>
            <person name="Mori M."/>
            <person name="Yoshida Y."/>
            <person name="Ohtoshi R."/>
            <person name="Malay A.D."/>
            <person name="Moran D.A.P."/>
            <person name="Tomita M."/>
            <person name="Numata K."/>
            <person name="Arakawa K."/>
        </authorList>
    </citation>
    <scope>NUCLEOTIDE SEQUENCE</scope>
</reference>
<dbReference type="PANTHER" id="PTHR45913:SF19">
    <property type="entry name" value="LOW QUALITY PROTEIN: ZINC FINGER BED DOMAIN-CONTAINING PROTEIN 5-LIKE"/>
    <property type="match status" value="1"/>
</dbReference>